<evidence type="ECO:0000313" key="5">
    <source>
        <dbReference type="EMBL" id="KAH3754168.1"/>
    </source>
</evidence>
<keyword evidence="6" id="KW-1185">Reference proteome</keyword>
<dbReference type="InterPro" id="IPR001478">
    <property type="entry name" value="PDZ"/>
</dbReference>
<comment type="subcellular location">
    <subcellularLocation>
        <location evidence="1">Cytoplasm</location>
    </subcellularLocation>
</comment>
<comment type="caution">
    <text evidence="5">The sequence shown here is derived from an EMBL/GenBank/DDBJ whole genome shotgun (WGS) entry which is preliminary data.</text>
</comment>
<dbReference type="AlphaFoldDB" id="A0A9D4DS09"/>
<evidence type="ECO:0000256" key="1">
    <source>
        <dbReference type="ARBA" id="ARBA00004496"/>
    </source>
</evidence>
<accession>A0A9D4DS09</accession>
<dbReference type="SUPFAM" id="SSF50156">
    <property type="entry name" value="PDZ domain-like"/>
    <property type="match status" value="1"/>
</dbReference>
<dbReference type="InterPro" id="IPR052122">
    <property type="entry name" value="Intracell_Traff_Signaling_Reg"/>
</dbReference>
<dbReference type="InterPro" id="IPR036034">
    <property type="entry name" value="PDZ_sf"/>
</dbReference>
<evidence type="ECO:0000256" key="2">
    <source>
        <dbReference type="ARBA" id="ARBA00022490"/>
    </source>
</evidence>
<dbReference type="SMART" id="SM00228">
    <property type="entry name" value="PDZ"/>
    <property type="match status" value="1"/>
</dbReference>
<reference evidence="5" key="1">
    <citation type="journal article" date="2019" name="bioRxiv">
        <title>The Genome of the Zebra Mussel, Dreissena polymorpha: A Resource for Invasive Species Research.</title>
        <authorList>
            <person name="McCartney M.A."/>
            <person name="Auch B."/>
            <person name="Kono T."/>
            <person name="Mallez S."/>
            <person name="Zhang Y."/>
            <person name="Obille A."/>
            <person name="Becker A."/>
            <person name="Abrahante J.E."/>
            <person name="Garbe J."/>
            <person name="Badalamenti J.P."/>
            <person name="Herman A."/>
            <person name="Mangelson H."/>
            <person name="Liachko I."/>
            <person name="Sullivan S."/>
            <person name="Sone E.D."/>
            <person name="Koren S."/>
            <person name="Silverstein K.A.T."/>
            <person name="Beckman K.B."/>
            <person name="Gohl D.M."/>
        </authorList>
    </citation>
    <scope>NUCLEOTIDE SEQUENCE</scope>
    <source>
        <strain evidence="5">Duluth1</strain>
        <tissue evidence="5">Whole animal</tissue>
    </source>
</reference>
<dbReference type="Pfam" id="PF00595">
    <property type="entry name" value="PDZ"/>
    <property type="match status" value="1"/>
</dbReference>
<feature type="domain" description="PDZ" evidence="4">
    <location>
        <begin position="32"/>
        <end position="120"/>
    </location>
</feature>
<dbReference type="PANTHER" id="PTHR15963:SF5">
    <property type="entry name" value="SHORT SPINDLE 6, ISOFORM A"/>
    <property type="match status" value="1"/>
</dbReference>
<dbReference type="CDD" id="cd06713">
    <property type="entry name" value="PDZ_tamalin_CYTIP-like"/>
    <property type="match status" value="1"/>
</dbReference>
<evidence type="ECO:0000256" key="3">
    <source>
        <dbReference type="SAM" id="MobiDB-lite"/>
    </source>
</evidence>
<dbReference type="EMBL" id="JAIWYP010000010">
    <property type="protein sequence ID" value="KAH3754168.1"/>
    <property type="molecule type" value="Genomic_DNA"/>
</dbReference>
<dbReference type="GO" id="GO:0005737">
    <property type="term" value="C:cytoplasm"/>
    <property type="evidence" value="ECO:0007669"/>
    <property type="project" value="UniProtKB-SubCell"/>
</dbReference>
<dbReference type="Proteomes" id="UP000828390">
    <property type="component" value="Unassembled WGS sequence"/>
</dbReference>
<dbReference type="PROSITE" id="PS50106">
    <property type="entry name" value="PDZ"/>
    <property type="match status" value="1"/>
</dbReference>
<keyword evidence="2" id="KW-0963">Cytoplasm</keyword>
<protein>
    <recommendedName>
        <fullName evidence="4">PDZ domain-containing protein</fullName>
    </recommendedName>
</protein>
<dbReference type="Gene3D" id="2.30.42.10">
    <property type="match status" value="1"/>
</dbReference>
<organism evidence="5 6">
    <name type="scientific">Dreissena polymorpha</name>
    <name type="common">Zebra mussel</name>
    <name type="synonym">Mytilus polymorpha</name>
    <dbReference type="NCBI Taxonomy" id="45954"/>
    <lineage>
        <taxon>Eukaryota</taxon>
        <taxon>Metazoa</taxon>
        <taxon>Spiralia</taxon>
        <taxon>Lophotrochozoa</taxon>
        <taxon>Mollusca</taxon>
        <taxon>Bivalvia</taxon>
        <taxon>Autobranchia</taxon>
        <taxon>Heteroconchia</taxon>
        <taxon>Euheterodonta</taxon>
        <taxon>Imparidentia</taxon>
        <taxon>Neoheterodontei</taxon>
        <taxon>Myida</taxon>
        <taxon>Dreissenoidea</taxon>
        <taxon>Dreissenidae</taxon>
        <taxon>Dreissena</taxon>
    </lineage>
</organism>
<sequence>MGKRSSIGAELHHLDEDKAITTDPSDQSKRRTLMLIKRDNSWGFTLQTYGITHKKTGDTEIMTYVDYVAIDGAAWIAGMRKGDVILSVNGDKVGELSHQNLVAKIQQAGNKMRLVVLFEDCCRKVDLHERFIKLKSVLRSKYLELKDIERQEVDLLEKHRDSLGLNRFEALRQSVLSHQSSSSDSWDAYSLISTPNGLHSTGPFAHGWPSSTSLKSFSLDTVSDIFPDDCDYIDSDTDSGSLSLPRGAESSKAYSSDSNLARRRDAFEKGAIGKNVVGMTRQKEMRMSDSTLYRRSKGSMDEIHQHVKLKGSEGSNRAKLVLKSVDSLQDDVFVEETSESRESRALVRRNSSVRTLKENEVFYAGENGNIIVPKICIDGEEVYTRFENIDTSVTVSGGVGEEHDEYPEKIVAMEIAKDMALLEKQNADSSIVFDEDIPDAFTKSLSGSNSPKVSPKGSPLSSPMPFHNNSTISSLHSFNSLEYGANKNKIPLKLQNNSLNFLPKTERAQHIGSRLPYNQLKMSIPDIRVSFHAENYEVIYFNEKDETTKL</sequence>
<proteinExistence type="predicted"/>
<reference evidence="5" key="2">
    <citation type="submission" date="2020-11" db="EMBL/GenBank/DDBJ databases">
        <authorList>
            <person name="McCartney M.A."/>
            <person name="Auch B."/>
            <person name="Kono T."/>
            <person name="Mallez S."/>
            <person name="Becker A."/>
            <person name="Gohl D.M."/>
            <person name="Silverstein K.A.T."/>
            <person name="Koren S."/>
            <person name="Bechman K.B."/>
            <person name="Herman A."/>
            <person name="Abrahante J.E."/>
            <person name="Garbe J."/>
        </authorList>
    </citation>
    <scope>NUCLEOTIDE SEQUENCE</scope>
    <source>
        <strain evidence="5">Duluth1</strain>
        <tissue evidence="5">Whole animal</tissue>
    </source>
</reference>
<gene>
    <name evidence="5" type="ORF">DPMN_188831</name>
</gene>
<evidence type="ECO:0000313" key="6">
    <source>
        <dbReference type="Proteomes" id="UP000828390"/>
    </source>
</evidence>
<name>A0A9D4DS09_DREPO</name>
<evidence type="ECO:0000259" key="4">
    <source>
        <dbReference type="PROSITE" id="PS50106"/>
    </source>
</evidence>
<dbReference type="PANTHER" id="PTHR15963">
    <property type="entry name" value="GENERAL RECEPTOR FOR PHOSPHOINOSITIDES 1-ASSOCIATED SCAFFOLD PROTEIN-RELATED"/>
    <property type="match status" value="1"/>
</dbReference>
<feature type="region of interest" description="Disordered" evidence="3">
    <location>
        <begin position="237"/>
        <end position="257"/>
    </location>
</feature>